<evidence type="ECO:0000313" key="2">
    <source>
        <dbReference type="Proteomes" id="UP001165960"/>
    </source>
</evidence>
<organism evidence="1 2">
    <name type="scientific">Entomophthora muscae</name>
    <dbReference type="NCBI Taxonomy" id="34485"/>
    <lineage>
        <taxon>Eukaryota</taxon>
        <taxon>Fungi</taxon>
        <taxon>Fungi incertae sedis</taxon>
        <taxon>Zoopagomycota</taxon>
        <taxon>Entomophthoromycotina</taxon>
        <taxon>Entomophthoromycetes</taxon>
        <taxon>Entomophthorales</taxon>
        <taxon>Entomophthoraceae</taxon>
        <taxon>Entomophthora</taxon>
    </lineage>
</organism>
<gene>
    <name evidence="1" type="ORF">DSO57_1018706</name>
</gene>
<reference evidence="1" key="1">
    <citation type="submission" date="2022-04" db="EMBL/GenBank/DDBJ databases">
        <title>Genome of the entomopathogenic fungus Entomophthora muscae.</title>
        <authorList>
            <person name="Elya C."/>
            <person name="Lovett B.R."/>
            <person name="Lee E."/>
            <person name="Macias A.M."/>
            <person name="Hajek A.E."/>
            <person name="De Bivort B.L."/>
            <person name="Kasson M.T."/>
            <person name="De Fine Licht H.H."/>
            <person name="Stajich J.E."/>
        </authorList>
    </citation>
    <scope>NUCLEOTIDE SEQUENCE</scope>
    <source>
        <strain evidence="1">Berkeley</strain>
    </source>
</reference>
<evidence type="ECO:0000313" key="1">
    <source>
        <dbReference type="EMBL" id="KAJ9088871.1"/>
    </source>
</evidence>
<accession>A0ACC2UQV1</accession>
<name>A0ACC2UQV1_9FUNG</name>
<proteinExistence type="predicted"/>
<dbReference type="Proteomes" id="UP001165960">
    <property type="component" value="Unassembled WGS sequence"/>
</dbReference>
<dbReference type="EMBL" id="QTSX02000082">
    <property type="protein sequence ID" value="KAJ9088871.1"/>
    <property type="molecule type" value="Genomic_DNA"/>
</dbReference>
<comment type="caution">
    <text evidence="1">The sequence shown here is derived from an EMBL/GenBank/DDBJ whole genome shotgun (WGS) entry which is preliminary data.</text>
</comment>
<sequence length="127" mass="14621">MKRFGLKAYITPKVTQSYCHHQPLKTLKNMSKSYIVTFKESTSDQVVEAAIEDVKAKGGEIRHRYTLIKGFFCLHARGRSFCPFSPWRECKHRGRSGCTHLEIIFLIKCVELSAYAIHAYTLTSETF</sequence>
<protein>
    <submittedName>
        <fullName evidence="1">Uncharacterized protein</fullName>
    </submittedName>
</protein>
<keyword evidence="2" id="KW-1185">Reference proteome</keyword>